<dbReference type="Pfam" id="PF01590">
    <property type="entry name" value="GAF"/>
    <property type="match status" value="1"/>
</dbReference>
<name>A0A1E7ZCU7_9ALTE</name>
<dbReference type="SUPFAM" id="SSF55874">
    <property type="entry name" value="ATPase domain of HSP90 chaperone/DNA topoisomerase II/histidine kinase"/>
    <property type="match status" value="1"/>
</dbReference>
<dbReference type="AlphaFoldDB" id="A0A1E7ZCU7"/>
<dbReference type="Pfam" id="PF02518">
    <property type="entry name" value="HATPase_c"/>
    <property type="match status" value="1"/>
</dbReference>
<evidence type="ECO:0000313" key="4">
    <source>
        <dbReference type="Proteomes" id="UP000175691"/>
    </source>
</evidence>
<reference evidence="3 4" key="1">
    <citation type="submission" date="2016-08" db="EMBL/GenBank/DDBJ databases">
        <authorList>
            <person name="Seilhamer J.J."/>
        </authorList>
    </citation>
    <scope>NUCLEOTIDE SEQUENCE [LARGE SCALE GENOMIC DNA]</scope>
    <source>
        <strain evidence="3 4">KCTC 42603</strain>
    </source>
</reference>
<dbReference type="InterPro" id="IPR036890">
    <property type="entry name" value="HATPase_C_sf"/>
</dbReference>
<evidence type="ECO:0000313" key="3">
    <source>
        <dbReference type="EMBL" id="OFC71291.1"/>
    </source>
</evidence>
<accession>A0A1E7ZCU7</accession>
<dbReference type="Proteomes" id="UP000175691">
    <property type="component" value="Unassembled WGS sequence"/>
</dbReference>
<dbReference type="InterPro" id="IPR003018">
    <property type="entry name" value="GAF"/>
</dbReference>
<organism evidence="3 4">
    <name type="scientific">Alteromonas confluentis</name>
    <dbReference type="NCBI Taxonomy" id="1656094"/>
    <lineage>
        <taxon>Bacteria</taxon>
        <taxon>Pseudomonadati</taxon>
        <taxon>Pseudomonadota</taxon>
        <taxon>Gammaproteobacteria</taxon>
        <taxon>Alteromonadales</taxon>
        <taxon>Alteromonadaceae</taxon>
        <taxon>Alteromonas/Salinimonas group</taxon>
        <taxon>Alteromonas</taxon>
    </lineage>
</organism>
<evidence type="ECO:0000259" key="1">
    <source>
        <dbReference type="Pfam" id="PF01590"/>
    </source>
</evidence>
<protein>
    <submittedName>
        <fullName evidence="3">Uncharacterized protein</fullName>
    </submittedName>
</protein>
<dbReference type="InterPro" id="IPR029016">
    <property type="entry name" value="GAF-like_dom_sf"/>
</dbReference>
<feature type="domain" description="Histidine kinase/HSP90-like ATPase" evidence="2">
    <location>
        <begin position="364"/>
        <end position="472"/>
    </location>
</feature>
<dbReference type="InterPro" id="IPR003594">
    <property type="entry name" value="HATPase_dom"/>
</dbReference>
<proteinExistence type="predicted"/>
<evidence type="ECO:0000259" key="2">
    <source>
        <dbReference type="Pfam" id="PF02518"/>
    </source>
</evidence>
<dbReference type="Gene3D" id="3.30.450.40">
    <property type="match status" value="1"/>
</dbReference>
<dbReference type="SUPFAM" id="SSF55781">
    <property type="entry name" value="GAF domain-like"/>
    <property type="match status" value="1"/>
</dbReference>
<dbReference type="Gene3D" id="3.30.565.10">
    <property type="entry name" value="Histidine kinase-like ATPase, C-terminal domain"/>
    <property type="match status" value="1"/>
</dbReference>
<dbReference type="OrthoDB" id="9804645at2"/>
<sequence length="475" mass="52705">MYLVQPAHQYAAASGRLNLEQVYSTCLEKILEGEPLAKVLTLYLHFLEQHTPGHRFAILQHIHHSATLQLLTAPSLPEVFLKTVRRVLVGDKHTACGQAASTLTPYFIENLAAYPHWQDFSEDIAAADITCYWSFPLIDDNRCIGTLLITGSDKHSPDLPTVAHYQAVAANIVKVFSYCEQQQGRTSVNWTLQKQVSQTEQALHSLRSEHDKLLVRHHQAVTQLVHQPLPKSFHSMACGLIDEINAQLNVVHTTLTFQNVLTEQNRRNVSLKQLSKEGLNQFHNSMIRSGSSGLGMLGQARERIRELADYIELMTVNPVQDFPVSATVGAIAGIIADSVPHFALTPCLNIEADFSFSLPTGCFTQVLSELLLNVYQHAYPNENHGRMWVSASTHNVNGTNTMQLVIEDEGRGIPRTVLQNLAGAKSVSHNVDTDAGGLDRCQRQVKSGLNGTMHVQHRRGGGSRVILMLPFQKRG</sequence>
<gene>
    <name evidence="3" type="ORF">BFC18_09045</name>
</gene>
<dbReference type="STRING" id="1656094.BFC18_09045"/>
<keyword evidence="4" id="KW-1185">Reference proteome</keyword>
<feature type="domain" description="GAF" evidence="1">
    <location>
        <begin position="39"/>
        <end position="154"/>
    </location>
</feature>
<comment type="caution">
    <text evidence="3">The sequence shown here is derived from an EMBL/GenBank/DDBJ whole genome shotgun (WGS) entry which is preliminary data.</text>
</comment>
<dbReference type="EMBL" id="MDHN01000015">
    <property type="protein sequence ID" value="OFC71291.1"/>
    <property type="molecule type" value="Genomic_DNA"/>
</dbReference>
<dbReference type="RefSeq" id="WP_070124945.1">
    <property type="nucleotide sequence ID" value="NZ_MDHN01000015.1"/>
</dbReference>